<dbReference type="GO" id="GO:0003677">
    <property type="term" value="F:DNA binding"/>
    <property type="evidence" value="ECO:0007669"/>
    <property type="project" value="UniProtKB-KW"/>
</dbReference>
<dbReference type="GO" id="GO:0005634">
    <property type="term" value="C:nucleus"/>
    <property type="evidence" value="ECO:0007669"/>
    <property type="project" value="UniProtKB-SubCell"/>
</dbReference>
<organism evidence="6 7">
    <name type="scientific">Arachis hypogaea</name>
    <name type="common">Peanut</name>
    <dbReference type="NCBI Taxonomy" id="3818"/>
    <lineage>
        <taxon>Eukaryota</taxon>
        <taxon>Viridiplantae</taxon>
        <taxon>Streptophyta</taxon>
        <taxon>Embryophyta</taxon>
        <taxon>Tracheophyta</taxon>
        <taxon>Spermatophyta</taxon>
        <taxon>Magnoliopsida</taxon>
        <taxon>eudicotyledons</taxon>
        <taxon>Gunneridae</taxon>
        <taxon>Pentapetalae</taxon>
        <taxon>rosids</taxon>
        <taxon>fabids</taxon>
        <taxon>Fabales</taxon>
        <taxon>Fabaceae</taxon>
        <taxon>Papilionoideae</taxon>
        <taxon>50 kb inversion clade</taxon>
        <taxon>dalbergioids sensu lato</taxon>
        <taxon>Dalbergieae</taxon>
        <taxon>Pterocarpus clade</taxon>
        <taxon>Arachis</taxon>
    </lineage>
</organism>
<keyword evidence="2" id="KW-0805">Transcription regulation</keyword>
<dbReference type="Proteomes" id="UP000289738">
    <property type="component" value="Chromosome A08"/>
</dbReference>
<dbReference type="Gene3D" id="2.40.330.10">
    <property type="entry name" value="DNA-binding pseudobarrel domain"/>
    <property type="match status" value="1"/>
</dbReference>
<dbReference type="InterPro" id="IPR015300">
    <property type="entry name" value="DNA-bd_pseudobarrel_sf"/>
</dbReference>
<reference evidence="6 7" key="1">
    <citation type="submission" date="2019-01" db="EMBL/GenBank/DDBJ databases">
        <title>Sequencing of cultivated peanut Arachis hypogaea provides insights into genome evolution and oil improvement.</title>
        <authorList>
            <person name="Chen X."/>
        </authorList>
    </citation>
    <scope>NUCLEOTIDE SEQUENCE [LARGE SCALE GENOMIC DNA]</scope>
    <source>
        <strain evidence="7">cv. Fuhuasheng</strain>
        <tissue evidence="6">Leaves</tissue>
    </source>
</reference>
<dbReference type="AlphaFoldDB" id="A0A445BSD9"/>
<evidence type="ECO:0000256" key="2">
    <source>
        <dbReference type="ARBA" id="ARBA00023015"/>
    </source>
</evidence>
<evidence type="ECO:0000256" key="3">
    <source>
        <dbReference type="ARBA" id="ARBA00023125"/>
    </source>
</evidence>
<accession>A0A445BSD9</accession>
<evidence type="ECO:0000256" key="4">
    <source>
        <dbReference type="ARBA" id="ARBA00023163"/>
    </source>
</evidence>
<dbReference type="EMBL" id="SDMP01000008">
    <property type="protein sequence ID" value="RYR41614.1"/>
    <property type="molecule type" value="Genomic_DNA"/>
</dbReference>
<evidence type="ECO:0000313" key="7">
    <source>
        <dbReference type="Proteomes" id="UP000289738"/>
    </source>
</evidence>
<comment type="subcellular location">
    <subcellularLocation>
        <location evidence="1">Nucleus</location>
    </subcellularLocation>
</comment>
<proteinExistence type="predicted"/>
<keyword evidence="4" id="KW-0804">Transcription</keyword>
<keyword evidence="7" id="KW-1185">Reference proteome</keyword>
<gene>
    <name evidence="6" type="ORF">Ahy_A08g038020</name>
</gene>
<evidence type="ECO:0000256" key="1">
    <source>
        <dbReference type="ARBA" id="ARBA00004123"/>
    </source>
</evidence>
<protein>
    <recommendedName>
        <fullName evidence="8">TF-B3 domain-containing protein</fullName>
    </recommendedName>
</protein>
<evidence type="ECO:0000256" key="5">
    <source>
        <dbReference type="ARBA" id="ARBA00023242"/>
    </source>
</evidence>
<name>A0A445BSD9_ARAHY</name>
<evidence type="ECO:0000313" key="6">
    <source>
        <dbReference type="EMBL" id="RYR41614.1"/>
    </source>
</evidence>
<evidence type="ECO:0008006" key="8">
    <source>
        <dbReference type="Google" id="ProtNLM"/>
    </source>
</evidence>
<keyword evidence="3" id="KW-0238">DNA-binding</keyword>
<sequence length="229" mass="25969">MRPFAQLVSSVAPLTLYYKYVNSMCLWPSADSSKNGDPNPDFYRLLFLALDLVAVHTATKQSGLHRQIPVPGPFYRAFRHEFGDFMMFKDNHGNEFRVMLIKVGNNAFFFEGFRSMVAAYNIRHGAWLRAYYEDDDTLCISIRNLDRSYIVYPRLHSRSKFTAPTLSSINPHQYTPPTSLVRSNAFDSPQYSTNSLGCPVYFALTTSQASLVGQVDLGSRRRSLSPPVA</sequence>
<keyword evidence="5" id="KW-0539">Nucleus</keyword>
<comment type="caution">
    <text evidence="6">The sequence shown here is derived from an EMBL/GenBank/DDBJ whole genome shotgun (WGS) entry which is preliminary data.</text>
</comment>
<dbReference type="SUPFAM" id="SSF101936">
    <property type="entry name" value="DNA-binding pseudobarrel domain"/>
    <property type="match status" value="1"/>
</dbReference>